<dbReference type="EMBL" id="CP141614">
    <property type="protein sequence ID" value="WRP13299.1"/>
    <property type="molecule type" value="Genomic_DNA"/>
</dbReference>
<sequence length="123" mass="14635">MVRLRVQRLREEYRREVSDILRRMKDPRLGFVTVTDVDVSEDLRHVKVYVSVLGTEEDRRRTLEVLDQARGYVRTEAGQRIRLRHTPEITFQFDPSVERGARVMTILQQLRRERAAKGEDEAR</sequence>
<dbReference type="PANTHER" id="PTHR33515:SF1">
    <property type="entry name" value="RIBOSOME-BINDING FACTOR A, CHLOROPLASTIC-RELATED"/>
    <property type="match status" value="1"/>
</dbReference>
<dbReference type="Proteomes" id="UP001333102">
    <property type="component" value="Chromosome"/>
</dbReference>
<dbReference type="RefSeq" id="WP_324667544.1">
    <property type="nucleotide sequence ID" value="NZ_CP141614.1"/>
</dbReference>
<dbReference type="Gene3D" id="3.30.300.20">
    <property type="match status" value="1"/>
</dbReference>
<organism evidence="3 4">
    <name type="scientific">Geochorda subterranea</name>
    <dbReference type="NCBI Taxonomy" id="3109564"/>
    <lineage>
        <taxon>Bacteria</taxon>
        <taxon>Bacillati</taxon>
        <taxon>Bacillota</taxon>
        <taxon>Limnochordia</taxon>
        <taxon>Limnochordales</taxon>
        <taxon>Geochordaceae</taxon>
        <taxon>Geochorda</taxon>
    </lineage>
</organism>
<dbReference type="PROSITE" id="PS01319">
    <property type="entry name" value="RBFA"/>
    <property type="match status" value="1"/>
</dbReference>
<proteinExistence type="inferred from homology"/>
<dbReference type="InterPro" id="IPR000238">
    <property type="entry name" value="RbfA"/>
</dbReference>
<dbReference type="SUPFAM" id="SSF89919">
    <property type="entry name" value="Ribosome-binding factor A, RbfA"/>
    <property type="match status" value="1"/>
</dbReference>
<keyword evidence="2" id="KW-0963">Cytoplasm</keyword>
<dbReference type="HAMAP" id="MF_00003">
    <property type="entry name" value="RbfA"/>
    <property type="match status" value="1"/>
</dbReference>
<accession>A0ABZ1BKA8</accession>
<dbReference type="PANTHER" id="PTHR33515">
    <property type="entry name" value="RIBOSOME-BINDING FACTOR A, CHLOROPLASTIC-RELATED"/>
    <property type="match status" value="1"/>
</dbReference>
<comment type="similarity">
    <text evidence="2">Belongs to the RbfA family.</text>
</comment>
<gene>
    <name evidence="2 3" type="primary">rbfA</name>
    <name evidence="3" type="ORF">VLY81_07495</name>
</gene>
<dbReference type="InterPro" id="IPR020053">
    <property type="entry name" value="Ribosome-bd_factorA_CS"/>
</dbReference>
<evidence type="ECO:0000256" key="1">
    <source>
        <dbReference type="ARBA" id="ARBA00022517"/>
    </source>
</evidence>
<comment type="function">
    <text evidence="2">One of several proteins that assist in the late maturation steps of the functional core of the 30S ribosomal subunit. Associates with free 30S ribosomal subunits (but not with 30S subunits that are part of 70S ribosomes or polysomes). Required for efficient processing of 16S rRNA. May interact with the 5'-terminal helix region of 16S rRNA.</text>
</comment>
<comment type="subcellular location">
    <subcellularLocation>
        <location evidence="2">Cytoplasm</location>
    </subcellularLocation>
</comment>
<dbReference type="Pfam" id="PF02033">
    <property type="entry name" value="RBFA"/>
    <property type="match status" value="1"/>
</dbReference>
<keyword evidence="1 2" id="KW-0690">Ribosome biogenesis</keyword>
<keyword evidence="4" id="KW-1185">Reference proteome</keyword>
<evidence type="ECO:0000313" key="4">
    <source>
        <dbReference type="Proteomes" id="UP001333102"/>
    </source>
</evidence>
<comment type="subunit">
    <text evidence="2">Monomer. Binds 30S ribosomal subunits, but not 50S ribosomal subunits or 70S ribosomes.</text>
</comment>
<dbReference type="InterPro" id="IPR023799">
    <property type="entry name" value="RbfA_dom_sf"/>
</dbReference>
<protein>
    <recommendedName>
        <fullName evidence="2">Ribosome-binding factor A</fullName>
    </recommendedName>
</protein>
<evidence type="ECO:0000256" key="2">
    <source>
        <dbReference type="HAMAP-Rule" id="MF_00003"/>
    </source>
</evidence>
<dbReference type="InterPro" id="IPR015946">
    <property type="entry name" value="KH_dom-like_a/b"/>
</dbReference>
<reference evidence="4" key="1">
    <citation type="submission" date="2023-12" db="EMBL/GenBank/DDBJ databases">
        <title>Novel isolates from deep terrestrial aquifers shed light on the physiology and ecology of the class Limnochordia.</title>
        <authorList>
            <person name="Karnachuk O.V."/>
            <person name="Lukina A.P."/>
            <person name="Avakyan M.R."/>
            <person name="Kadnikov V."/>
            <person name="Begmatov S."/>
            <person name="Beletsky A.V."/>
            <person name="Mardanov A.V."/>
            <person name="Ravin N.V."/>
        </authorList>
    </citation>
    <scope>NUCLEOTIDE SEQUENCE [LARGE SCALE GENOMIC DNA]</scope>
    <source>
        <strain evidence="4">LN</strain>
    </source>
</reference>
<dbReference type="NCBIfam" id="TIGR00082">
    <property type="entry name" value="rbfA"/>
    <property type="match status" value="1"/>
</dbReference>
<name>A0ABZ1BKA8_9FIRM</name>
<evidence type="ECO:0000313" key="3">
    <source>
        <dbReference type="EMBL" id="WRP13299.1"/>
    </source>
</evidence>